<sequence>MKNDIKNSKRGYYKANVQKQKDKLSSLGHYTIHSINIQKILSLREYSVLEVIRHEIEVGSEYISYSLLEVETSFTRAQCIEAVKNLVTIGFITAYLKTKKGTIYKVHVSEISVCARKGCIVNICLAAD</sequence>
<gene>
    <name evidence="1" type="ORF">EZS27_031597</name>
</gene>
<dbReference type="AlphaFoldDB" id="A0A5J4QA84"/>
<evidence type="ECO:0008006" key="2">
    <source>
        <dbReference type="Google" id="ProtNLM"/>
    </source>
</evidence>
<reference evidence="1" key="1">
    <citation type="submission" date="2019-03" db="EMBL/GenBank/DDBJ databases">
        <title>Single cell metagenomics reveals metabolic interactions within the superorganism composed of flagellate Streblomastix strix and complex community of Bacteroidetes bacteria on its surface.</title>
        <authorList>
            <person name="Treitli S.C."/>
            <person name="Kolisko M."/>
            <person name="Husnik F."/>
            <person name="Keeling P."/>
            <person name="Hampl V."/>
        </authorList>
    </citation>
    <scope>NUCLEOTIDE SEQUENCE</scope>
    <source>
        <strain evidence="1">STM</strain>
    </source>
</reference>
<name>A0A5J4QA84_9ZZZZ</name>
<accession>A0A5J4QA84</accession>
<comment type="caution">
    <text evidence="1">The sequence shown here is derived from an EMBL/GenBank/DDBJ whole genome shotgun (WGS) entry which is preliminary data.</text>
</comment>
<protein>
    <recommendedName>
        <fullName evidence="2">Plasmid replication protein RepL domain-containing protein</fullName>
    </recommendedName>
</protein>
<proteinExistence type="predicted"/>
<organism evidence="1">
    <name type="scientific">termite gut metagenome</name>
    <dbReference type="NCBI Taxonomy" id="433724"/>
    <lineage>
        <taxon>unclassified sequences</taxon>
        <taxon>metagenomes</taxon>
        <taxon>organismal metagenomes</taxon>
    </lineage>
</organism>
<evidence type="ECO:0000313" key="1">
    <source>
        <dbReference type="EMBL" id="KAA6318382.1"/>
    </source>
</evidence>
<dbReference type="EMBL" id="SNRY01004206">
    <property type="protein sequence ID" value="KAA6318382.1"/>
    <property type="molecule type" value="Genomic_DNA"/>
</dbReference>